<dbReference type="EMBL" id="JYDO01000330">
    <property type="protein sequence ID" value="KRZ65569.1"/>
    <property type="molecule type" value="Genomic_DNA"/>
</dbReference>
<dbReference type="Proteomes" id="UP000054843">
    <property type="component" value="Unassembled WGS sequence"/>
</dbReference>
<proteinExistence type="predicted"/>
<dbReference type="AlphaFoldDB" id="A0A0V1M1E5"/>
<keyword evidence="3" id="KW-1185">Reference proteome</keyword>
<sequence>MVEYGSEAEKRGESLMCGFGWRSLKRLSGVCFVDQSGQMSSSKRICGCKVNPDGDVPDKNNKAEADPPTVTANPLQMECNLNLFHYPIKSEFCMHDTPAAILQCRAHLPKTETDNGASKPESYLLFLVTVFLDLLKEHKHKKSLIIRNRLFKVWWSFRLEFLK</sequence>
<name>A0A0V1M1E5_9BILA</name>
<evidence type="ECO:0000313" key="2">
    <source>
        <dbReference type="EMBL" id="KRZ70133.1"/>
    </source>
</evidence>
<protein>
    <submittedName>
        <fullName evidence="1">Uncharacterized protein</fullName>
    </submittedName>
</protein>
<reference evidence="1 3" key="1">
    <citation type="submission" date="2015-01" db="EMBL/GenBank/DDBJ databases">
        <title>Evolution of Trichinella species and genotypes.</title>
        <authorList>
            <person name="Korhonen P.K."/>
            <person name="Edoardo P."/>
            <person name="Giuseppe L.R."/>
            <person name="Gasser R.B."/>
        </authorList>
    </citation>
    <scope>NUCLEOTIDE SEQUENCE [LARGE SCALE GENOMIC DNA]</scope>
    <source>
        <strain evidence="1">ISS1980</strain>
    </source>
</reference>
<comment type="caution">
    <text evidence="1">The sequence shown here is derived from an EMBL/GenBank/DDBJ whole genome shotgun (WGS) entry which is preliminary data.</text>
</comment>
<accession>A0A0V1M1E5</accession>
<dbReference type="OrthoDB" id="5920734at2759"/>
<organism evidence="1 3">
    <name type="scientific">Trichinella papuae</name>
    <dbReference type="NCBI Taxonomy" id="268474"/>
    <lineage>
        <taxon>Eukaryota</taxon>
        <taxon>Metazoa</taxon>
        <taxon>Ecdysozoa</taxon>
        <taxon>Nematoda</taxon>
        <taxon>Enoplea</taxon>
        <taxon>Dorylaimia</taxon>
        <taxon>Trichinellida</taxon>
        <taxon>Trichinellidae</taxon>
        <taxon>Trichinella</taxon>
    </lineage>
</organism>
<evidence type="ECO:0000313" key="3">
    <source>
        <dbReference type="Proteomes" id="UP000054843"/>
    </source>
</evidence>
<evidence type="ECO:0000313" key="1">
    <source>
        <dbReference type="EMBL" id="KRZ65569.1"/>
    </source>
</evidence>
<dbReference type="EMBL" id="JYDO01000119">
    <property type="protein sequence ID" value="KRZ70133.1"/>
    <property type="molecule type" value="Genomic_DNA"/>
</dbReference>
<gene>
    <name evidence="1" type="ORF">T10_12608</name>
    <name evidence="2" type="ORF">T10_1382</name>
</gene>